<evidence type="ECO:0000313" key="6">
    <source>
        <dbReference type="RefSeq" id="XP_016927905.3"/>
    </source>
</evidence>
<feature type="region of interest" description="Disordered" evidence="3">
    <location>
        <begin position="132"/>
        <end position="235"/>
    </location>
</feature>
<feature type="compositionally biased region" description="Basic residues" evidence="3">
    <location>
        <begin position="192"/>
        <end position="204"/>
    </location>
</feature>
<dbReference type="GO" id="GO:0005576">
    <property type="term" value="C:extracellular region"/>
    <property type="evidence" value="ECO:0007669"/>
    <property type="project" value="UniProtKB-SubCell"/>
</dbReference>
<name>A0AB39Z3I9_DROSZ</name>
<proteinExistence type="predicted"/>
<dbReference type="RefSeq" id="XP_016927905.3">
    <property type="nucleotide sequence ID" value="XM_017072416.4"/>
</dbReference>
<dbReference type="AlphaFoldDB" id="A0AB39Z3I9"/>
<reference evidence="6" key="1">
    <citation type="submission" date="2025-08" db="UniProtKB">
        <authorList>
            <consortium name="RefSeq"/>
        </authorList>
    </citation>
    <scope>IDENTIFICATION</scope>
</reference>
<comment type="subcellular location">
    <subcellularLocation>
        <location evidence="1">Secreted</location>
    </subcellularLocation>
</comment>
<dbReference type="SMART" id="SM01318">
    <property type="entry name" value="SVWC"/>
    <property type="match status" value="1"/>
</dbReference>
<feature type="domain" description="Single" evidence="4">
    <location>
        <begin position="55"/>
        <end position="119"/>
    </location>
</feature>
<gene>
    <name evidence="6" type="primary">LOC108008545</name>
</gene>
<feature type="compositionally biased region" description="Gly residues" evidence="3">
    <location>
        <begin position="132"/>
        <end position="155"/>
    </location>
</feature>
<dbReference type="Proteomes" id="UP001652628">
    <property type="component" value="Chromosome 2R"/>
</dbReference>
<protein>
    <recommendedName>
        <fullName evidence="4">Single domain-containing protein</fullName>
    </recommendedName>
</protein>
<evidence type="ECO:0000259" key="4">
    <source>
        <dbReference type="SMART" id="SM01318"/>
    </source>
</evidence>
<keyword evidence="2" id="KW-0964">Secreted</keyword>
<dbReference type="InterPro" id="IPR029277">
    <property type="entry name" value="SVWC_dom"/>
</dbReference>
<dbReference type="GeneID" id="108008545"/>
<evidence type="ECO:0000256" key="3">
    <source>
        <dbReference type="SAM" id="MobiDB-lite"/>
    </source>
</evidence>
<keyword evidence="5" id="KW-1185">Reference proteome</keyword>
<evidence type="ECO:0000256" key="1">
    <source>
        <dbReference type="ARBA" id="ARBA00004613"/>
    </source>
</evidence>
<evidence type="ECO:0000256" key="2">
    <source>
        <dbReference type="ARBA" id="ARBA00022525"/>
    </source>
</evidence>
<organism evidence="5 6">
    <name type="scientific">Drosophila suzukii</name>
    <name type="common">Spotted-wing drosophila fruit fly</name>
    <dbReference type="NCBI Taxonomy" id="28584"/>
    <lineage>
        <taxon>Eukaryota</taxon>
        <taxon>Metazoa</taxon>
        <taxon>Ecdysozoa</taxon>
        <taxon>Arthropoda</taxon>
        <taxon>Hexapoda</taxon>
        <taxon>Insecta</taxon>
        <taxon>Pterygota</taxon>
        <taxon>Neoptera</taxon>
        <taxon>Endopterygota</taxon>
        <taxon>Diptera</taxon>
        <taxon>Brachycera</taxon>
        <taxon>Muscomorpha</taxon>
        <taxon>Ephydroidea</taxon>
        <taxon>Drosophilidae</taxon>
        <taxon>Drosophila</taxon>
        <taxon>Sophophora</taxon>
    </lineage>
</organism>
<dbReference type="Pfam" id="PF15430">
    <property type="entry name" value="SVWC"/>
    <property type="match status" value="1"/>
</dbReference>
<evidence type="ECO:0000313" key="5">
    <source>
        <dbReference type="Proteomes" id="UP001652628"/>
    </source>
</evidence>
<sequence>MSAIKGSFRGNSSQSKPITSTEMKCLLVTIAWMISCSSVSALVHYVKLEKGEKGCKSPKGTEMAVGDIEQDDKSCGAYTCQSTEGDAFVHFCQIPATFAECVETAVLTNVDFPQCCWTCAAWTKCDGSGGDGAAGGGEAGGAGEGEAGGGDGAEGAEGEAPAAEGRRAGGKNVKAPDTTTIIRDTTTERVKTRTKGKGGSKRSTTKPDESEFPEENLNIKFGGGSPISKFGEDSI</sequence>
<accession>A0AB39Z3I9</accession>